<gene>
    <name evidence="1" type="ORF">CEXT_736401</name>
</gene>
<dbReference type="Proteomes" id="UP001054945">
    <property type="component" value="Unassembled WGS sequence"/>
</dbReference>
<sequence length="106" mass="12036">MLVATSKNSEIPDVLKINLYIKRAYKENLREEESNLRGAAERRRALSLHPGLGEKGERSGFELPSGGKVNLQRRFRYLPLGCDVTLVAPHKKHIIVLLINKAFHFT</sequence>
<evidence type="ECO:0000313" key="2">
    <source>
        <dbReference type="Proteomes" id="UP001054945"/>
    </source>
</evidence>
<dbReference type="AlphaFoldDB" id="A0AAV4NJU9"/>
<keyword evidence="2" id="KW-1185">Reference proteome</keyword>
<comment type="caution">
    <text evidence="1">The sequence shown here is derived from an EMBL/GenBank/DDBJ whole genome shotgun (WGS) entry which is preliminary data.</text>
</comment>
<evidence type="ECO:0000313" key="1">
    <source>
        <dbReference type="EMBL" id="GIX84093.1"/>
    </source>
</evidence>
<dbReference type="EMBL" id="BPLR01020929">
    <property type="protein sequence ID" value="GIX84093.1"/>
    <property type="molecule type" value="Genomic_DNA"/>
</dbReference>
<protein>
    <submittedName>
        <fullName evidence="1">Uncharacterized protein</fullName>
    </submittedName>
</protein>
<name>A0AAV4NJU9_CAEEX</name>
<organism evidence="1 2">
    <name type="scientific">Caerostris extrusa</name>
    <name type="common">Bark spider</name>
    <name type="synonym">Caerostris bankana</name>
    <dbReference type="NCBI Taxonomy" id="172846"/>
    <lineage>
        <taxon>Eukaryota</taxon>
        <taxon>Metazoa</taxon>
        <taxon>Ecdysozoa</taxon>
        <taxon>Arthropoda</taxon>
        <taxon>Chelicerata</taxon>
        <taxon>Arachnida</taxon>
        <taxon>Araneae</taxon>
        <taxon>Araneomorphae</taxon>
        <taxon>Entelegynae</taxon>
        <taxon>Araneoidea</taxon>
        <taxon>Araneidae</taxon>
        <taxon>Caerostris</taxon>
    </lineage>
</organism>
<proteinExistence type="predicted"/>
<accession>A0AAV4NJU9</accession>
<reference evidence="1 2" key="1">
    <citation type="submission" date="2021-06" db="EMBL/GenBank/DDBJ databases">
        <title>Caerostris extrusa draft genome.</title>
        <authorList>
            <person name="Kono N."/>
            <person name="Arakawa K."/>
        </authorList>
    </citation>
    <scope>NUCLEOTIDE SEQUENCE [LARGE SCALE GENOMIC DNA]</scope>
</reference>